<evidence type="ECO:0000256" key="1">
    <source>
        <dbReference type="HAMAP-Rule" id="MF_00763"/>
    </source>
</evidence>
<proteinExistence type="inferred from homology"/>
<dbReference type="STRING" id="1069083.GCA_000371805_00396"/>
<protein>
    <recommendedName>
        <fullName evidence="1">UPF0305 protein J422_03823</fullName>
    </recommendedName>
</protein>
<dbReference type="InterPro" id="IPR019215">
    <property type="entry name" value="DUF2115"/>
</dbReference>
<keyword evidence="3" id="KW-1185">Reference proteome</keyword>
<organism evidence="2 3">
    <name type="scientific">Methanocaldococcus villosus KIN24-T80</name>
    <dbReference type="NCBI Taxonomy" id="1069083"/>
    <lineage>
        <taxon>Archaea</taxon>
        <taxon>Methanobacteriati</taxon>
        <taxon>Methanobacteriota</taxon>
        <taxon>Methanomada group</taxon>
        <taxon>Methanococci</taxon>
        <taxon>Methanococcales</taxon>
        <taxon>Methanocaldococcaceae</taxon>
        <taxon>Methanocaldococcus</taxon>
    </lineage>
</organism>
<dbReference type="OrthoDB" id="81482at2157"/>
<sequence>MKAKELLKKLKEKAENFSIYDIIAIKCFIEKDAKYLPEKYKEDYINAMIKYYIDTLNEIKSKEICEDYEIDEKKLNELINRIESFKKYNSEEEKKFIELSKIICPYLLFIAKKPFHPEYLIFPGGLKIIKDNNIYYCPVKEKQLNEYSLCEFCVAKPI</sequence>
<dbReference type="PATRIC" id="fig|1069083.5.peg.749"/>
<comment type="similarity">
    <text evidence="1">Belongs to the UPF0305 family.</text>
</comment>
<dbReference type="HAMAP" id="MF_00763">
    <property type="entry name" value="UPF0305"/>
    <property type="match status" value="1"/>
</dbReference>
<dbReference type="PIRSF" id="PIRSF004959">
    <property type="entry name" value="UCP004959"/>
    <property type="match status" value="1"/>
</dbReference>
<gene>
    <name evidence="2" type="ORF">J422_03823</name>
</gene>
<dbReference type="RefSeq" id="WP_004591358.1">
    <property type="nucleotide sequence ID" value="NZ_APMM01000024.1"/>
</dbReference>
<comment type="caution">
    <text evidence="2">The sequence shown here is derived from an EMBL/GenBank/DDBJ whole genome shotgun (WGS) entry which is preliminary data.</text>
</comment>
<evidence type="ECO:0000313" key="2">
    <source>
        <dbReference type="EMBL" id="ENN96155.1"/>
    </source>
</evidence>
<dbReference type="NCBIfam" id="NF002176">
    <property type="entry name" value="PRK01022.1-4"/>
    <property type="match status" value="1"/>
</dbReference>
<dbReference type="EMBL" id="APMM01000024">
    <property type="protein sequence ID" value="ENN96155.1"/>
    <property type="molecule type" value="Genomic_DNA"/>
</dbReference>
<reference evidence="2 3" key="1">
    <citation type="journal article" date="2013" name="Genome Announc.">
        <title>Draft Genome Sequence of a Highly Flagellated, Fast-Swimming Archaeon, Methanocaldococcus villosus Strain KIN24-T80 (DSM 22612).</title>
        <authorList>
            <person name="Thennarasu S."/>
            <person name="Polireddy D."/>
            <person name="Antony A."/>
            <person name="Yada M.R."/>
            <person name="Algarawi S."/>
            <person name="Sivakumar N."/>
        </authorList>
    </citation>
    <scope>NUCLEOTIDE SEQUENCE [LARGE SCALE GENOMIC DNA]</scope>
    <source>
        <strain evidence="2 3">KIN24-T80</strain>
    </source>
</reference>
<dbReference type="Pfam" id="PF09888">
    <property type="entry name" value="DUF2115"/>
    <property type="match status" value="1"/>
</dbReference>
<dbReference type="AlphaFoldDB" id="N6VQJ6"/>
<accession>N6VQJ6</accession>
<evidence type="ECO:0000313" key="3">
    <source>
        <dbReference type="Proteomes" id="UP000053695"/>
    </source>
</evidence>
<name>N6VQJ6_9EURY</name>
<dbReference type="Proteomes" id="UP000053695">
    <property type="component" value="Unassembled WGS sequence"/>
</dbReference>